<dbReference type="GO" id="GO:0051287">
    <property type="term" value="F:NAD binding"/>
    <property type="evidence" value="ECO:0007669"/>
    <property type="project" value="InterPro"/>
</dbReference>
<keyword evidence="3" id="KW-0520">NAD</keyword>
<dbReference type="Pfam" id="PF02826">
    <property type="entry name" value="2-Hacid_dh_C"/>
    <property type="match status" value="1"/>
</dbReference>
<evidence type="ECO:0000259" key="6">
    <source>
        <dbReference type="Pfam" id="PF02826"/>
    </source>
</evidence>
<feature type="domain" description="D-isomer specific 2-hydroxyacid dehydrogenase NAD-binding" evidence="6">
    <location>
        <begin position="105"/>
        <end position="300"/>
    </location>
</feature>
<dbReference type="PANTHER" id="PTHR43026">
    <property type="entry name" value="2-HYDROXYACID DEHYDROGENASE HOMOLOG 1-RELATED"/>
    <property type="match status" value="1"/>
</dbReference>
<dbReference type="InterPro" id="IPR006140">
    <property type="entry name" value="D-isomer_DH_NAD-bd"/>
</dbReference>
<dbReference type="Gene3D" id="3.40.50.720">
    <property type="entry name" value="NAD(P)-binding Rossmann-like Domain"/>
    <property type="match status" value="2"/>
</dbReference>
<dbReference type="InterPro" id="IPR029753">
    <property type="entry name" value="D-isomer_DH_CS"/>
</dbReference>
<evidence type="ECO:0000256" key="1">
    <source>
        <dbReference type="ARBA" id="ARBA00005854"/>
    </source>
</evidence>
<keyword evidence="2 4" id="KW-0560">Oxidoreductase</keyword>
<dbReference type="PANTHER" id="PTHR43026:SF1">
    <property type="entry name" value="2-HYDROXYACID DEHYDROGENASE HOMOLOG 1-RELATED"/>
    <property type="match status" value="1"/>
</dbReference>
<comment type="similarity">
    <text evidence="1 4">Belongs to the D-isomer specific 2-hydroxyacid dehydrogenase family.</text>
</comment>
<dbReference type="InterPro" id="IPR006139">
    <property type="entry name" value="D-isomer_2_OHA_DH_cat_dom"/>
</dbReference>
<protein>
    <submittedName>
        <fullName evidence="7">Hydroxyacid dehydrogenase</fullName>
    </submittedName>
</protein>
<gene>
    <name evidence="7" type="ORF">COT78_04150</name>
</gene>
<accession>A0A2H0W5G1</accession>
<evidence type="ECO:0000256" key="3">
    <source>
        <dbReference type="ARBA" id="ARBA00023027"/>
    </source>
</evidence>
<dbReference type="InterPro" id="IPR036291">
    <property type="entry name" value="NAD(P)-bd_dom_sf"/>
</dbReference>
<proteinExistence type="inferred from homology"/>
<dbReference type="GO" id="GO:0008720">
    <property type="term" value="F:D-lactate dehydrogenase (NAD+) activity"/>
    <property type="evidence" value="ECO:0007669"/>
    <property type="project" value="TreeGrafter"/>
</dbReference>
<comment type="caution">
    <text evidence="7">The sequence shown here is derived from an EMBL/GenBank/DDBJ whole genome shotgun (WGS) entry which is preliminary data.</text>
</comment>
<dbReference type="Pfam" id="PF00389">
    <property type="entry name" value="2-Hacid_dh"/>
    <property type="match status" value="1"/>
</dbReference>
<organism evidence="7 8">
    <name type="scientific">Candidatus Berkelbacteria bacterium CG10_big_fil_rev_8_21_14_0_10_43_13</name>
    <dbReference type="NCBI Taxonomy" id="1974514"/>
    <lineage>
        <taxon>Bacteria</taxon>
        <taxon>Candidatus Berkelbacteria</taxon>
    </lineage>
</organism>
<dbReference type="SUPFAM" id="SSF51735">
    <property type="entry name" value="NAD(P)-binding Rossmann-fold domains"/>
    <property type="match status" value="1"/>
</dbReference>
<evidence type="ECO:0000313" key="8">
    <source>
        <dbReference type="Proteomes" id="UP000231382"/>
    </source>
</evidence>
<dbReference type="Proteomes" id="UP000231382">
    <property type="component" value="Unassembled WGS sequence"/>
</dbReference>
<evidence type="ECO:0000256" key="4">
    <source>
        <dbReference type="RuleBase" id="RU003719"/>
    </source>
</evidence>
<dbReference type="SUPFAM" id="SSF52283">
    <property type="entry name" value="Formate/glycerate dehydrogenase catalytic domain-like"/>
    <property type="match status" value="1"/>
</dbReference>
<evidence type="ECO:0000256" key="2">
    <source>
        <dbReference type="ARBA" id="ARBA00023002"/>
    </source>
</evidence>
<dbReference type="CDD" id="cd12187">
    <property type="entry name" value="LDH_like_1"/>
    <property type="match status" value="1"/>
</dbReference>
<dbReference type="PROSITE" id="PS00670">
    <property type="entry name" value="D_2_HYDROXYACID_DH_2"/>
    <property type="match status" value="1"/>
</dbReference>
<dbReference type="EMBL" id="PEZW01000028">
    <property type="protein sequence ID" value="PIS07319.1"/>
    <property type="molecule type" value="Genomic_DNA"/>
</dbReference>
<feature type="domain" description="D-isomer specific 2-hydroxyacid dehydrogenase catalytic" evidence="5">
    <location>
        <begin position="5"/>
        <end position="328"/>
    </location>
</feature>
<reference evidence="8" key="1">
    <citation type="submission" date="2017-09" db="EMBL/GenBank/DDBJ databases">
        <title>Depth-based differentiation of microbial function through sediment-hosted aquifers and enrichment of novel symbionts in the deep terrestrial subsurface.</title>
        <authorList>
            <person name="Probst A.J."/>
            <person name="Ladd B."/>
            <person name="Jarett J.K."/>
            <person name="Geller-Mcgrath D.E."/>
            <person name="Sieber C.M.K."/>
            <person name="Emerson J.B."/>
            <person name="Anantharaman K."/>
            <person name="Thomas B.C."/>
            <person name="Malmstrom R."/>
            <person name="Stieglmeier M."/>
            <person name="Klingl A."/>
            <person name="Woyke T."/>
            <person name="Ryan C.M."/>
            <person name="Banfield J.F."/>
        </authorList>
    </citation>
    <scope>NUCLEOTIDE SEQUENCE [LARGE SCALE GENOMIC DNA]</scope>
</reference>
<evidence type="ECO:0000259" key="5">
    <source>
        <dbReference type="Pfam" id="PF00389"/>
    </source>
</evidence>
<evidence type="ECO:0000313" key="7">
    <source>
        <dbReference type="EMBL" id="PIS07319.1"/>
    </source>
</evidence>
<dbReference type="InterPro" id="IPR058205">
    <property type="entry name" value="D-LDH-like"/>
</dbReference>
<sequence length="331" mass="36930">MKIAFFELEEWEKKYFQKELADQELSFVDEPLTDELDQKIDAEIVSVFIYSKVDAKTLDKLPNLKFIATRSTGYDHIDIAECKKRNIVVSNVPSYGENTVAEHTFALILALSRKIVESANQTRLGNFDLSQLRGFDLKGKTIGVVGTGKIGSHVVRMAHGFEMRPIAYDPFPNNDLIDHFSLDYVDLDDLLSKSDIITLHLPLNEKTRYLISAKNIGKIKKGAYLINTARGGLVETTALVSALQDGTLAGVGIDVLEGESDIKEEWQLLSKKFSRVQATIDMANNILLKNPKVIVTPHNAFNSKEALQRIMNTTKENIAAFLAGKTINEAK</sequence>
<dbReference type="AlphaFoldDB" id="A0A2H0W5G1"/>
<name>A0A2H0W5G1_9BACT</name>